<comment type="caution">
    <text evidence="3">The sequence shown here is derived from an EMBL/GenBank/DDBJ whole genome shotgun (WGS) entry which is preliminary data.</text>
</comment>
<dbReference type="PANTHER" id="PTHR31793">
    <property type="entry name" value="4-HYDROXYBENZOYL-COA THIOESTERASE FAMILY MEMBER"/>
    <property type="match status" value="1"/>
</dbReference>
<reference evidence="3 4" key="1">
    <citation type="submission" date="2019-03" db="EMBL/GenBank/DDBJ databases">
        <title>Genomic Encyclopedia of Type Strains, Phase IV (KMG-IV): sequencing the most valuable type-strain genomes for metagenomic binning, comparative biology and taxonomic classification.</title>
        <authorList>
            <person name="Goeker M."/>
        </authorList>
    </citation>
    <scope>NUCLEOTIDE SEQUENCE [LARGE SCALE GENOMIC DNA]</scope>
    <source>
        <strain evidence="3 4">DSM 103923</strain>
    </source>
</reference>
<dbReference type="Gene3D" id="3.10.129.10">
    <property type="entry name" value="Hotdog Thioesterase"/>
    <property type="match status" value="1"/>
</dbReference>
<accession>A0A4V2UR21</accession>
<organism evidence="3 4">
    <name type="scientific">Sulfuritortus calidifontis</name>
    <dbReference type="NCBI Taxonomy" id="1914471"/>
    <lineage>
        <taxon>Bacteria</taxon>
        <taxon>Pseudomonadati</taxon>
        <taxon>Pseudomonadota</taxon>
        <taxon>Betaproteobacteria</taxon>
        <taxon>Nitrosomonadales</taxon>
        <taxon>Thiobacillaceae</taxon>
        <taxon>Sulfuritortus</taxon>
    </lineage>
</organism>
<proteinExistence type="inferred from homology"/>
<dbReference type="InterPro" id="IPR029069">
    <property type="entry name" value="HotDog_dom_sf"/>
</dbReference>
<keyword evidence="2 3" id="KW-0378">Hydrolase</keyword>
<evidence type="ECO:0000313" key="3">
    <source>
        <dbReference type="EMBL" id="TCS74067.1"/>
    </source>
</evidence>
<dbReference type="NCBIfam" id="TIGR02799">
    <property type="entry name" value="thio_ybgC"/>
    <property type="match status" value="1"/>
</dbReference>
<dbReference type="CDD" id="cd00586">
    <property type="entry name" value="4HBT"/>
    <property type="match status" value="1"/>
</dbReference>
<dbReference type="InterPro" id="IPR006684">
    <property type="entry name" value="YbgC/YbaW"/>
</dbReference>
<dbReference type="PIRSF" id="PIRSF003230">
    <property type="entry name" value="YbgC"/>
    <property type="match status" value="1"/>
</dbReference>
<dbReference type="FunFam" id="3.10.129.10:FF:000004">
    <property type="entry name" value="Tol-pal system-associated acyl-CoA thioesterase"/>
    <property type="match status" value="1"/>
</dbReference>
<dbReference type="RefSeq" id="WP_126459158.1">
    <property type="nucleotide sequence ID" value="NZ_AP018721.1"/>
</dbReference>
<evidence type="ECO:0000256" key="1">
    <source>
        <dbReference type="ARBA" id="ARBA00005953"/>
    </source>
</evidence>
<protein>
    <submittedName>
        <fullName evidence="3">Acyl-CoA thioester hydrolase</fullName>
    </submittedName>
</protein>
<comment type="similarity">
    <text evidence="1">Belongs to the 4-hydroxybenzoyl-CoA thioesterase family.</text>
</comment>
<dbReference type="Pfam" id="PF13279">
    <property type="entry name" value="4HBT_2"/>
    <property type="match status" value="1"/>
</dbReference>
<evidence type="ECO:0000256" key="2">
    <source>
        <dbReference type="ARBA" id="ARBA00022801"/>
    </source>
</evidence>
<evidence type="ECO:0000313" key="4">
    <source>
        <dbReference type="Proteomes" id="UP000295135"/>
    </source>
</evidence>
<name>A0A4V2UR21_9PROT</name>
<keyword evidence="4" id="KW-1185">Reference proteome</keyword>
<sequence length="134" mass="15301">MSEAQFVWPVRVYWEDTDAGGVVYYANYLKFMERARSEWLRGLGIEQTDLAEQDGLVFVVRHVEVDYLKPARFDDALDVVCSLAELNKASLAMAQRIERAGEPLVTARVKIACVTREQFRPAKIPVHIQQRLGC</sequence>
<dbReference type="InterPro" id="IPR050563">
    <property type="entry name" value="4-hydroxybenzoyl-CoA_TE"/>
</dbReference>
<gene>
    <name evidence="3" type="ORF">EDC61_101292</name>
</gene>
<dbReference type="EMBL" id="SLZY01000001">
    <property type="protein sequence ID" value="TCS74067.1"/>
    <property type="molecule type" value="Genomic_DNA"/>
</dbReference>
<dbReference type="GO" id="GO:0047617">
    <property type="term" value="F:fatty acyl-CoA hydrolase activity"/>
    <property type="evidence" value="ECO:0007669"/>
    <property type="project" value="TreeGrafter"/>
</dbReference>
<dbReference type="PANTHER" id="PTHR31793:SF37">
    <property type="entry name" value="ACYL-COA THIOESTER HYDROLASE YBGC"/>
    <property type="match status" value="1"/>
</dbReference>
<dbReference type="NCBIfam" id="TIGR00051">
    <property type="entry name" value="YbgC/FadM family acyl-CoA thioesterase"/>
    <property type="match status" value="1"/>
</dbReference>
<dbReference type="InterPro" id="IPR014166">
    <property type="entry name" value="Tol-Pal_acyl-CoA_thioesterase"/>
</dbReference>
<dbReference type="SUPFAM" id="SSF54637">
    <property type="entry name" value="Thioesterase/thiol ester dehydrase-isomerase"/>
    <property type="match status" value="1"/>
</dbReference>
<dbReference type="AlphaFoldDB" id="A0A4V2UR21"/>
<dbReference type="Proteomes" id="UP000295135">
    <property type="component" value="Unassembled WGS sequence"/>
</dbReference>
<dbReference type="OrthoDB" id="9808429at2"/>